<dbReference type="RefSeq" id="WP_379089704.1">
    <property type="nucleotide sequence ID" value="NZ_JBHTJO010000001.1"/>
</dbReference>
<feature type="compositionally biased region" description="Basic and acidic residues" evidence="2">
    <location>
        <begin position="156"/>
        <end position="182"/>
    </location>
</feature>
<feature type="region of interest" description="Disordered" evidence="2">
    <location>
        <begin position="1"/>
        <end position="57"/>
    </location>
</feature>
<name>A0ABW3JBF0_9HYPH</name>
<evidence type="ECO:0000256" key="2">
    <source>
        <dbReference type="SAM" id="MobiDB-lite"/>
    </source>
</evidence>
<accession>A0ABW3JBF0</accession>
<dbReference type="PANTHER" id="PTHR35024">
    <property type="entry name" value="HYPOTHETICAL CYTOSOLIC PROTEIN"/>
    <property type="match status" value="1"/>
</dbReference>
<evidence type="ECO:0000313" key="3">
    <source>
        <dbReference type="EMBL" id="MFD0987579.1"/>
    </source>
</evidence>
<feature type="compositionally biased region" description="Basic and acidic residues" evidence="2">
    <location>
        <begin position="1"/>
        <end position="11"/>
    </location>
</feature>
<feature type="compositionally biased region" description="Low complexity" evidence="2">
    <location>
        <begin position="35"/>
        <end position="53"/>
    </location>
</feature>
<comment type="similarity">
    <text evidence="1">Belongs to the bactofilin family.</text>
</comment>
<feature type="region of interest" description="Disordered" evidence="2">
    <location>
        <begin position="156"/>
        <end position="224"/>
    </location>
</feature>
<evidence type="ECO:0000256" key="1">
    <source>
        <dbReference type="ARBA" id="ARBA00044755"/>
    </source>
</evidence>
<dbReference type="EMBL" id="JBHTJO010000001">
    <property type="protein sequence ID" value="MFD0987579.1"/>
    <property type="molecule type" value="Genomic_DNA"/>
</dbReference>
<gene>
    <name evidence="3" type="ORF">ACFQ2F_10785</name>
</gene>
<comment type="caution">
    <text evidence="3">The sequence shown here is derived from an EMBL/GenBank/DDBJ whole genome shotgun (WGS) entry which is preliminary data.</text>
</comment>
<protein>
    <submittedName>
        <fullName evidence="3">Polymer-forming cytoskeletal protein</fullName>
    </submittedName>
</protein>
<evidence type="ECO:0000313" key="4">
    <source>
        <dbReference type="Proteomes" id="UP001597102"/>
    </source>
</evidence>
<organism evidence="3 4">
    <name type="scientific">Methyloligella solikamskensis</name>
    <dbReference type="NCBI Taxonomy" id="1177756"/>
    <lineage>
        <taxon>Bacteria</taxon>
        <taxon>Pseudomonadati</taxon>
        <taxon>Pseudomonadota</taxon>
        <taxon>Alphaproteobacteria</taxon>
        <taxon>Hyphomicrobiales</taxon>
        <taxon>Hyphomicrobiaceae</taxon>
        <taxon>Methyloligella</taxon>
    </lineage>
</organism>
<dbReference type="InterPro" id="IPR007607">
    <property type="entry name" value="BacA/B"/>
</dbReference>
<reference evidence="4" key="1">
    <citation type="journal article" date="2019" name="Int. J. Syst. Evol. Microbiol.">
        <title>The Global Catalogue of Microorganisms (GCM) 10K type strain sequencing project: providing services to taxonomists for standard genome sequencing and annotation.</title>
        <authorList>
            <consortium name="The Broad Institute Genomics Platform"/>
            <consortium name="The Broad Institute Genome Sequencing Center for Infectious Disease"/>
            <person name="Wu L."/>
            <person name="Ma J."/>
        </authorList>
    </citation>
    <scope>NUCLEOTIDE SEQUENCE [LARGE SCALE GENOMIC DNA]</scope>
    <source>
        <strain evidence="4">CCUG 61697</strain>
    </source>
</reference>
<keyword evidence="4" id="KW-1185">Reference proteome</keyword>
<proteinExistence type="inferred from homology"/>
<dbReference type="Pfam" id="PF04519">
    <property type="entry name" value="Bactofilin"/>
    <property type="match status" value="1"/>
</dbReference>
<dbReference type="PANTHER" id="PTHR35024:SF4">
    <property type="entry name" value="POLYMER-FORMING CYTOSKELETAL PROTEIN"/>
    <property type="match status" value="1"/>
</dbReference>
<sequence length="224" mass="23105">MFTKKPERDTAGDSSKSLGQRLGGESRAFGDRPGPSTKPAASSPAPTASSAPSYGGKSVPSIIGEDLSIVGNVTSKGEIQVDGEIQGDVHCVSLLLGEKSRVTGGVVADDVVVRGSVSGSISGMRVTLQAQSHVEGDIYHQSLSIEQGAYFEGKSRRVEDPVKEARQSRETSKPASEPEKKASSGFGSAFGANTTSSDSKPADSDDDALTLSDDASDEKAKAAE</sequence>
<dbReference type="Proteomes" id="UP001597102">
    <property type="component" value="Unassembled WGS sequence"/>
</dbReference>